<name>A0A0H3L457_PANAA</name>
<dbReference type="HOGENOM" id="CLU_2001617_0_0_6"/>
<keyword evidence="2" id="KW-0614">Plasmid</keyword>
<evidence type="ECO:0000313" key="3">
    <source>
        <dbReference type="Proteomes" id="UP000006690"/>
    </source>
</evidence>
<protein>
    <recommendedName>
        <fullName evidence="4">Secreted protein</fullName>
    </recommendedName>
</protein>
<reference evidence="3" key="1">
    <citation type="journal article" date="2012" name="Appl. Microbiol. Biotechnol.">
        <title>The complete genome sequence of Pantoea ananatis AJ13355, an organism with great biotechnological potential.</title>
        <authorList>
            <person name="Hara Y."/>
            <person name="Kadotani N."/>
            <person name="Izui H."/>
            <person name="Katashkina J.I."/>
            <person name="Kuvaeva T.M."/>
            <person name="Andreeva I.G."/>
            <person name="Golubeva L.I."/>
            <person name="Malko D.B."/>
            <person name="Makeev V.J."/>
            <person name="Mashko S.V."/>
            <person name="Kozlov Y.I."/>
        </authorList>
    </citation>
    <scope>NUCLEOTIDE SEQUENCE [LARGE SCALE GENOMIC DNA]</scope>
    <source>
        <strain evidence="3">AJ13355</strain>
        <plasmid evidence="3">Plasmid pEA320</plasmid>
    </source>
</reference>
<evidence type="ECO:0008006" key="4">
    <source>
        <dbReference type="Google" id="ProtNLM"/>
    </source>
</evidence>
<sequence length="124" mass="13478">MPCMVVTTLRMMSPPRPAFADASVASWLAWCAFSAFCLTVEVNSSILAAVCTTAADCCSVRDDKSILPAAISEEARATLFTPSRTLVMMFCRLSFITLTACINWPSSSRRVVESVAVRSPSEMR</sequence>
<keyword evidence="1" id="KW-0732">Signal</keyword>
<feature type="chain" id="PRO_5002614579" description="Secreted protein" evidence="1">
    <location>
        <begin position="21"/>
        <end position="124"/>
    </location>
</feature>
<geneLocation type="plasmid" evidence="2 3">
    <name>pEA320</name>
</geneLocation>
<dbReference type="EMBL" id="AP012033">
    <property type="protein sequence ID" value="BAK14147.1"/>
    <property type="molecule type" value="Genomic_DNA"/>
</dbReference>
<evidence type="ECO:0000313" key="2">
    <source>
        <dbReference type="EMBL" id="BAK14147.1"/>
    </source>
</evidence>
<proteinExistence type="predicted"/>
<feature type="signal peptide" evidence="1">
    <location>
        <begin position="1"/>
        <end position="20"/>
    </location>
</feature>
<gene>
    <name evidence="2" type="ORF">PAJ_p0280</name>
</gene>
<dbReference type="eggNOG" id="ENOG502ZE8U">
    <property type="taxonomic scope" value="Bacteria"/>
</dbReference>
<dbReference type="KEGG" id="paj:PAJ_p0280"/>
<evidence type="ECO:0000256" key="1">
    <source>
        <dbReference type="SAM" id="SignalP"/>
    </source>
</evidence>
<accession>A0A0H3L457</accession>
<dbReference type="AlphaFoldDB" id="A0A0H3L457"/>
<organism evidence="2 3">
    <name type="scientific">Pantoea ananatis (strain AJ13355)</name>
    <dbReference type="NCBI Taxonomy" id="932677"/>
    <lineage>
        <taxon>Bacteria</taxon>
        <taxon>Pseudomonadati</taxon>
        <taxon>Pseudomonadota</taxon>
        <taxon>Gammaproteobacteria</taxon>
        <taxon>Enterobacterales</taxon>
        <taxon>Erwiniaceae</taxon>
        <taxon>Pantoea</taxon>
    </lineage>
</organism>
<dbReference type="Proteomes" id="UP000006690">
    <property type="component" value="Plasmid pEA320"/>
</dbReference>